<comment type="caution">
    <text evidence="13">The sequence shown here is derived from an EMBL/GenBank/DDBJ whole genome shotgun (WGS) entry which is preliminary data.</text>
</comment>
<dbReference type="RefSeq" id="WP_025021295.1">
    <property type="nucleotide sequence ID" value="NZ_AZFH01000204.1"/>
</dbReference>
<evidence type="ECO:0000256" key="7">
    <source>
        <dbReference type="ARBA" id="ARBA00022970"/>
    </source>
</evidence>
<dbReference type="PANTHER" id="PTHR24220">
    <property type="entry name" value="IMPORT ATP-BINDING PROTEIN"/>
    <property type="match status" value="1"/>
</dbReference>
<dbReference type="PROSITE" id="PS00211">
    <property type="entry name" value="ABC_TRANSPORTER_1"/>
    <property type="match status" value="1"/>
</dbReference>
<dbReference type="InterPro" id="IPR003439">
    <property type="entry name" value="ABC_transporter-like_ATP-bd"/>
</dbReference>
<dbReference type="GO" id="GO:0016887">
    <property type="term" value="F:ATP hydrolysis activity"/>
    <property type="evidence" value="ECO:0007669"/>
    <property type="project" value="InterPro"/>
</dbReference>
<evidence type="ECO:0000256" key="5">
    <source>
        <dbReference type="ARBA" id="ARBA00022741"/>
    </source>
</evidence>
<keyword evidence="3" id="KW-0813">Transport</keyword>
<evidence type="ECO:0000256" key="2">
    <source>
        <dbReference type="ARBA" id="ARBA00011131"/>
    </source>
</evidence>
<evidence type="ECO:0000256" key="9">
    <source>
        <dbReference type="ARBA" id="ARBA00024359"/>
    </source>
</evidence>
<dbReference type="Proteomes" id="UP000051048">
    <property type="component" value="Unassembled WGS sequence"/>
</dbReference>
<dbReference type="FunFam" id="3.40.50.300:FF:000032">
    <property type="entry name" value="Export ABC transporter ATP-binding protein"/>
    <property type="match status" value="1"/>
</dbReference>
<keyword evidence="5" id="KW-0547">Nucleotide-binding</keyword>
<dbReference type="InterPro" id="IPR017911">
    <property type="entry name" value="MacB-like_ATP-bd"/>
</dbReference>
<comment type="similarity">
    <text evidence="9">Belongs to the ABC transporter superfamily. HrtA family.</text>
</comment>
<dbReference type="STRING" id="1423740.FC36_GL002034"/>
<comment type="function">
    <text evidence="11">Part of the ABC transporter complex hrt involved in hemin import. Responsible for energy coupling to the transport system.</text>
</comment>
<dbReference type="InterPro" id="IPR015854">
    <property type="entry name" value="ABC_transpr_LolD-like"/>
</dbReference>
<evidence type="ECO:0000256" key="11">
    <source>
        <dbReference type="ARBA" id="ARBA00024721"/>
    </source>
</evidence>
<dbReference type="GO" id="GO:0022857">
    <property type="term" value="F:transmembrane transporter activity"/>
    <property type="evidence" value="ECO:0007669"/>
    <property type="project" value="TreeGrafter"/>
</dbReference>
<dbReference type="InterPro" id="IPR003593">
    <property type="entry name" value="AAA+_ATPase"/>
</dbReference>
<dbReference type="SMART" id="SM00382">
    <property type="entry name" value="AAA"/>
    <property type="match status" value="1"/>
</dbReference>
<evidence type="ECO:0000313" key="13">
    <source>
        <dbReference type="EMBL" id="KRL75933.1"/>
    </source>
</evidence>
<keyword evidence="4" id="KW-1003">Cell membrane</keyword>
<dbReference type="GO" id="GO:0005886">
    <property type="term" value="C:plasma membrane"/>
    <property type="evidence" value="ECO:0007669"/>
    <property type="project" value="UniProtKB-SubCell"/>
</dbReference>
<proteinExistence type="inferred from homology"/>
<keyword evidence="7" id="KW-0029">Amino-acid transport</keyword>
<dbReference type="InterPro" id="IPR027417">
    <property type="entry name" value="P-loop_NTPase"/>
</dbReference>
<dbReference type="GO" id="GO:0006865">
    <property type="term" value="P:amino acid transport"/>
    <property type="evidence" value="ECO:0007669"/>
    <property type="project" value="UniProtKB-KW"/>
</dbReference>
<dbReference type="EMBL" id="AZFH01000204">
    <property type="protein sequence ID" value="KRL75933.1"/>
    <property type="molecule type" value="Genomic_DNA"/>
</dbReference>
<dbReference type="OrthoDB" id="9791546at2"/>
<gene>
    <name evidence="13" type="ORF">FC36_GL002034</name>
</gene>
<keyword evidence="8" id="KW-0472">Membrane</keyword>
<evidence type="ECO:0000256" key="10">
    <source>
        <dbReference type="ARBA" id="ARBA00024432"/>
    </source>
</evidence>
<dbReference type="AlphaFoldDB" id="A0A0R1T2U4"/>
<protein>
    <recommendedName>
        <fullName evidence="10">Putative hemin import ATP-binding protein HrtA</fullName>
    </recommendedName>
</protein>
<dbReference type="InterPro" id="IPR017871">
    <property type="entry name" value="ABC_transporter-like_CS"/>
</dbReference>
<dbReference type="GO" id="GO:0098796">
    <property type="term" value="C:membrane protein complex"/>
    <property type="evidence" value="ECO:0007669"/>
    <property type="project" value="UniProtKB-ARBA"/>
</dbReference>
<comment type="subcellular location">
    <subcellularLocation>
        <location evidence="1">Cell membrane</location>
        <topology evidence="1">Peripheral membrane protein</topology>
    </subcellularLocation>
</comment>
<dbReference type="PATRIC" id="fig|1423740.3.peg.2201"/>
<reference evidence="13 14" key="1">
    <citation type="journal article" date="2015" name="Genome Announc.">
        <title>Expanding the biotechnology potential of lactobacilli through comparative genomics of 213 strains and associated genera.</title>
        <authorList>
            <person name="Sun Z."/>
            <person name="Harris H.M."/>
            <person name="McCann A."/>
            <person name="Guo C."/>
            <person name="Argimon S."/>
            <person name="Zhang W."/>
            <person name="Yang X."/>
            <person name="Jeffery I.B."/>
            <person name="Cooney J.C."/>
            <person name="Kagawa T.F."/>
            <person name="Liu W."/>
            <person name="Song Y."/>
            <person name="Salvetti E."/>
            <person name="Wrobel A."/>
            <person name="Rasinkangas P."/>
            <person name="Parkhill J."/>
            <person name="Rea M.C."/>
            <person name="O'Sullivan O."/>
            <person name="Ritari J."/>
            <person name="Douillard F.P."/>
            <person name="Paul Ross R."/>
            <person name="Yang R."/>
            <person name="Briner A.E."/>
            <person name="Felis G.E."/>
            <person name="de Vos W.M."/>
            <person name="Barrangou R."/>
            <person name="Klaenhammer T.R."/>
            <person name="Caufield P.W."/>
            <person name="Cui Y."/>
            <person name="Zhang H."/>
            <person name="O'Toole P.W."/>
        </authorList>
    </citation>
    <scope>NUCLEOTIDE SEQUENCE [LARGE SCALE GENOMIC DNA]</scope>
    <source>
        <strain evidence="13 14">DSM 15833</strain>
    </source>
</reference>
<evidence type="ECO:0000256" key="3">
    <source>
        <dbReference type="ARBA" id="ARBA00022448"/>
    </source>
</evidence>
<name>A0A0R1T2U4_9LACO</name>
<evidence type="ECO:0000256" key="4">
    <source>
        <dbReference type="ARBA" id="ARBA00022475"/>
    </source>
</evidence>
<evidence type="ECO:0000259" key="12">
    <source>
        <dbReference type="PROSITE" id="PS50893"/>
    </source>
</evidence>
<comment type="subunit">
    <text evidence="2">The complex is composed of two ATP-binding proteins (HrtA), two transmembrane proteins (HrtB) and a solute-binding protein.</text>
</comment>
<dbReference type="SUPFAM" id="SSF52540">
    <property type="entry name" value="P-loop containing nucleoside triphosphate hydrolases"/>
    <property type="match status" value="1"/>
</dbReference>
<dbReference type="GO" id="GO:0005524">
    <property type="term" value="F:ATP binding"/>
    <property type="evidence" value="ECO:0007669"/>
    <property type="project" value="UniProtKB-KW"/>
</dbReference>
<dbReference type="Gene3D" id="3.40.50.300">
    <property type="entry name" value="P-loop containing nucleotide triphosphate hydrolases"/>
    <property type="match status" value="1"/>
</dbReference>
<dbReference type="PROSITE" id="PS50893">
    <property type="entry name" value="ABC_TRANSPORTER_2"/>
    <property type="match status" value="1"/>
</dbReference>
<sequence>MTTSIKLTNINKYFGQGIAKVHVLKDLNFSAQAGELILILGPSGSGKSTFLTIAGGLQTPTSGQVAIEEQEIANLKGKQREQLRLNKIGFILQAYNLVPYLTVAQQFSLVDKVKKTPNIDAQAFQNILVQLDIQNLLHMYPDHLSGGQKQRVAIARALYANPEIILADEPTAALDSQRVTEVGNLLSDLAHQQNKAIIVVTHDIRVEKFADKIYELQDGMLVEKQK</sequence>
<evidence type="ECO:0000256" key="8">
    <source>
        <dbReference type="ARBA" id="ARBA00023136"/>
    </source>
</evidence>
<evidence type="ECO:0000256" key="1">
    <source>
        <dbReference type="ARBA" id="ARBA00004202"/>
    </source>
</evidence>
<dbReference type="PANTHER" id="PTHR24220:SF666">
    <property type="entry name" value="HEMIN IMPORT ATP-BINDING PROTEIN HRTA-RELATED"/>
    <property type="match status" value="1"/>
</dbReference>
<dbReference type="Pfam" id="PF00005">
    <property type="entry name" value="ABC_tran"/>
    <property type="match status" value="1"/>
</dbReference>
<dbReference type="CDD" id="cd03255">
    <property type="entry name" value="ABC_MJ0796_LolCDE_FtsE"/>
    <property type="match status" value="1"/>
</dbReference>
<evidence type="ECO:0000313" key="14">
    <source>
        <dbReference type="Proteomes" id="UP000051048"/>
    </source>
</evidence>
<evidence type="ECO:0000256" key="6">
    <source>
        <dbReference type="ARBA" id="ARBA00022840"/>
    </source>
</evidence>
<keyword evidence="6 13" id="KW-0067">ATP-binding</keyword>
<accession>A0A0R1T2U4</accession>
<organism evidence="13 14">
    <name type="scientific">Ligilactobacillus equi DSM 15833 = JCM 10991</name>
    <dbReference type="NCBI Taxonomy" id="1423740"/>
    <lineage>
        <taxon>Bacteria</taxon>
        <taxon>Bacillati</taxon>
        <taxon>Bacillota</taxon>
        <taxon>Bacilli</taxon>
        <taxon>Lactobacillales</taxon>
        <taxon>Lactobacillaceae</taxon>
        <taxon>Ligilactobacillus</taxon>
    </lineage>
</organism>
<feature type="domain" description="ABC transporter" evidence="12">
    <location>
        <begin position="5"/>
        <end position="226"/>
    </location>
</feature>